<organism evidence="4 6">
    <name type="scientific">Labrys neptuniae</name>
    <dbReference type="NCBI Taxonomy" id="376174"/>
    <lineage>
        <taxon>Bacteria</taxon>
        <taxon>Pseudomonadati</taxon>
        <taxon>Pseudomonadota</taxon>
        <taxon>Alphaproteobacteria</taxon>
        <taxon>Hyphomicrobiales</taxon>
        <taxon>Xanthobacteraceae</taxon>
        <taxon>Labrys</taxon>
    </lineage>
</organism>
<feature type="chain" id="PRO_5045033105" evidence="1">
    <location>
        <begin position="24"/>
        <end position="162"/>
    </location>
</feature>
<feature type="domain" description="DUF2059" evidence="2">
    <location>
        <begin position="86"/>
        <end position="143"/>
    </location>
</feature>
<gene>
    <name evidence="3" type="ORF">ABXS05_06610</name>
    <name evidence="4" type="ORF">ACETRX_00400</name>
</gene>
<dbReference type="EMBL" id="JBFNQD010000001">
    <property type="protein sequence ID" value="MEW9305199.1"/>
    <property type="molecule type" value="Genomic_DNA"/>
</dbReference>
<keyword evidence="5" id="KW-1185">Reference proteome</keyword>
<evidence type="ECO:0000256" key="1">
    <source>
        <dbReference type="SAM" id="SignalP"/>
    </source>
</evidence>
<reference evidence="4 6" key="2">
    <citation type="submission" date="2024-09" db="EMBL/GenBank/DDBJ databases">
        <title>Description of Labrys sedimenti sp. nov., isolated from a diclofenac-degrading enrichment culture, and genome-based reclassification of Labrys portucalensis as a later heterotypic synonym of Labrys neptuniae.</title>
        <authorList>
            <person name="Tancsics A."/>
            <person name="Csepanyi A."/>
        </authorList>
    </citation>
    <scope>NUCLEOTIDE SEQUENCE [LARGE SCALE GENOMIC DNA]</scope>
    <source>
        <strain evidence="4 6">LMG 23412</strain>
    </source>
</reference>
<evidence type="ECO:0000313" key="5">
    <source>
        <dbReference type="Proteomes" id="UP001555786"/>
    </source>
</evidence>
<dbReference type="EMBL" id="JBHGPK010000001">
    <property type="protein sequence ID" value="MFC2248062.1"/>
    <property type="molecule type" value="Genomic_DNA"/>
</dbReference>
<feature type="signal peptide" evidence="1">
    <location>
        <begin position="1"/>
        <end position="23"/>
    </location>
</feature>
<dbReference type="InterPro" id="IPR018637">
    <property type="entry name" value="DUF2059"/>
</dbReference>
<sequence length="162" mass="18172">MLRLRTACLGLAFAFIGVNSLHADDAGRLAQAKEIIVLARTTDNMRKLFPTFLSQMKPMLMRQGADEKTAVEFSKRFAERLDKDLDKFVDLAAQVYAREFSEEDLANLIAFYKSPTGQKMVEKQPVIAQFMATVGMRWGQQVGSEVMGEYLKERAGNKSATP</sequence>
<protein>
    <submittedName>
        <fullName evidence="4">DUF2059 domain-containing protein</fullName>
    </submittedName>
</protein>
<reference evidence="3 5" key="1">
    <citation type="submission" date="2024-07" db="EMBL/GenBank/DDBJ databases">
        <title>Description of Labrys sedimenti sp. nov., isolated from a diclofenac-degrading enrichment culture.</title>
        <authorList>
            <person name="Tancsics A."/>
            <person name="Csepanyi A."/>
        </authorList>
    </citation>
    <scope>NUCLEOTIDE SEQUENCE [LARGE SCALE GENOMIC DNA]</scope>
    <source>
        <strain evidence="3 5">LMG 23578</strain>
    </source>
</reference>
<evidence type="ECO:0000313" key="4">
    <source>
        <dbReference type="EMBL" id="MFC2248062.1"/>
    </source>
</evidence>
<dbReference type="Proteomes" id="UP001555786">
    <property type="component" value="Unassembled WGS sequence"/>
</dbReference>
<evidence type="ECO:0000259" key="2">
    <source>
        <dbReference type="Pfam" id="PF09832"/>
    </source>
</evidence>
<evidence type="ECO:0000313" key="6">
    <source>
        <dbReference type="Proteomes" id="UP001595190"/>
    </source>
</evidence>
<comment type="caution">
    <text evidence="4">The sequence shown here is derived from an EMBL/GenBank/DDBJ whole genome shotgun (WGS) entry which is preliminary data.</text>
</comment>
<accession>A0ABV6Z7A2</accession>
<proteinExistence type="predicted"/>
<keyword evidence="1" id="KW-0732">Signal</keyword>
<dbReference type="RefSeq" id="WP_311944372.1">
    <property type="nucleotide sequence ID" value="NZ_JAVSCS010000050.1"/>
</dbReference>
<dbReference type="Pfam" id="PF09832">
    <property type="entry name" value="DUF2059"/>
    <property type="match status" value="1"/>
</dbReference>
<name>A0ABV6Z7A2_9HYPH</name>
<dbReference type="Proteomes" id="UP001595190">
    <property type="component" value="Unassembled WGS sequence"/>
</dbReference>
<evidence type="ECO:0000313" key="3">
    <source>
        <dbReference type="EMBL" id="MEW9305199.1"/>
    </source>
</evidence>